<keyword evidence="1" id="KW-1133">Transmembrane helix</keyword>
<evidence type="ECO:0000313" key="2">
    <source>
        <dbReference type="EMBL" id="SLN35822.1"/>
    </source>
</evidence>
<dbReference type="AlphaFoldDB" id="A0A1Y5SBH5"/>
<accession>A0A1Y5SBH5</accession>
<feature type="transmembrane region" description="Helical" evidence="1">
    <location>
        <begin position="93"/>
        <end position="119"/>
    </location>
</feature>
<organism evidence="2 3">
    <name type="scientific">Pseudoruegeria aquimaris</name>
    <dbReference type="NCBI Taxonomy" id="393663"/>
    <lineage>
        <taxon>Bacteria</taxon>
        <taxon>Pseudomonadati</taxon>
        <taxon>Pseudomonadota</taxon>
        <taxon>Alphaproteobacteria</taxon>
        <taxon>Rhodobacterales</taxon>
        <taxon>Roseobacteraceae</taxon>
        <taxon>Pseudoruegeria</taxon>
    </lineage>
</organism>
<dbReference type="Proteomes" id="UP000193409">
    <property type="component" value="Unassembled WGS sequence"/>
</dbReference>
<dbReference type="RefSeq" id="WP_085868264.1">
    <property type="nucleotide sequence ID" value="NZ_FWFQ01000010.1"/>
</dbReference>
<reference evidence="2 3" key="1">
    <citation type="submission" date="2017-03" db="EMBL/GenBank/DDBJ databases">
        <authorList>
            <person name="Afonso C.L."/>
            <person name="Miller P.J."/>
            <person name="Scott M.A."/>
            <person name="Spackman E."/>
            <person name="Goraichik I."/>
            <person name="Dimitrov K.M."/>
            <person name="Suarez D.L."/>
            <person name="Swayne D.E."/>
        </authorList>
    </citation>
    <scope>NUCLEOTIDE SEQUENCE [LARGE SCALE GENOMIC DNA]</scope>
    <source>
        <strain evidence="2 3">CECT 7680</strain>
    </source>
</reference>
<dbReference type="OrthoDB" id="7874312at2"/>
<gene>
    <name evidence="2" type="ORF">PSA7680_01693</name>
</gene>
<keyword evidence="3" id="KW-1185">Reference proteome</keyword>
<protein>
    <submittedName>
        <fullName evidence="2">Uncharacterized protein</fullName>
    </submittedName>
</protein>
<evidence type="ECO:0000256" key="1">
    <source>
        <dbReference type="SAM" id="Phobius"/>
    </source>
</evidence>
<name>A0A1Y5SBH5_9RHOB</name>
<keyword evidence="1" id="KW-0812">Transmembrane</keyword>
<dbReference type="EMBL" id="FWFQ01000010">
    <property type="protein sequence ID" value="SLN35822.1"/>
    <property type="molecule type" value="Genomic_DNA"/>
</dbReference>
<evidence type="ECO:0000313" key="3">
    <source>
        <dbReference type="Proteomes" id="UP000193409"/>
    </source>
</evidence>
<keyword evidence="1" id="KW-0472">Membrane</keyword>
<proteinExistence type="predicted"/>
<sequence length="123" mass="13842">MTMVPVQQMAEEISGLFSEKLAIRGRTLAAQARKSRRFLPKAVRADAAFLSESVKLAEHPKLARRIDPARAQAAYENCKRHLQAVDPAERRKAMWLGILTSVAWAIFVVIVLFVVVLVWRGFV</sequence>